<dbReference type="SMART" id="SM00220">
    <property type="entry name" value="S_TKc"/>
    <property type="match status" value="1"/>
</dbReference>
<dbReference type="EMBL" id="MU151282">
    <property type="protein sequence ID" value="KAF9445765.1"/>
    <property type="molecule type" value="Genomic_DNA"/>
</dbReference>
<evidence type="ECO:0000256" key="7">
    <source>
        <dbReference type="ARBA" id="ARBA00023596"/>
    </source>
</evidence>
<keyword evidence="12" id="KW-1185">Reference proteome</keyword>
<feature type="domain" description="Protein kinase" evidence="10">
    <location>
        <begin position="56"/>
        <end position="378"/>
    </location>
</feature>
<evidence type="ECO:0000313" key="11">
    <source>
        <dbReference type="EMBL" id="KAF9445765.1"/>
    </source>
</evidence>
<dbReference type="InterPro" id="IPR000719">
    <property type="entry name" value="Prot_kinase_dom"/>
</dbReference>
<dbReference type="InterPro" id="IPR017441">
    <property type="entry name" value="Protein_kinase_ATP_BS"/>
</dbReference>
<dbReference type="PANTHER" id="PTHR24058:SF103">
    <property type="entry name" value="SERINE_THREONINE-PROTEIN KINASE PRP4 HOMOLOG"/>
    <property type="match status" value="1"/>
</dbReference>
<evidence type="ECO:0000256" key="5">
    <source>
        <dbReference type="ARBA" id="ARBA00022777"/>
    </source>
</evidence>
<dbReference type="SUPFAM" id="SSF56112">
    <property type="entry name" value="Protein kinase-like (PK-like)"/>
    <property type="match status" value="1"/>
</dbReference>
<keyword evidence="2 9" id="KW-0723">Serine/threonine-protein kinase</keyword>
<dbReference type="PROSITE" id="PS00107">
    <property type="entry name" value="PROTEIN_KINASE_ATP"/>
    <property type="match status" value="1"/>
</dbReference>
<evidence type="ECO:0000313" key="12">
    <source>
        <dbReference type="Proteomes" id="UP000807342"/>
    </source>
</evidence>
<dbReference type="FunFam" id="1.10.510.10:FF:000078">
    <property type="entry name" value="Serine/threonine-protein kinase PRP4 homolog"/>
    <property type="match status" value="1"/>
</dbReference>
<keyword evidence="4 8" id="KW-0547">Nucleotide-binding</keyword>
<accession>A0A9P6C1K9</accession>
<dbReference type="PANTHER" id="PTHR24058">
    <property type="entry name" value="DUAL SPECIFICITY PROTEIN KINASE"/>
    <property type="match status" value="1"/>
</dbReference>
<keyword evidence="5 11" id="KW-0418">Kinase</keyword>
<dbReference type="AlphaFoldDB" id="A0A9P6C1K9"/>
<evidence type="ECO:0000259" key="10">
    <source>
        <dbReference type="PROSITE" id="PS50011"/>
    </source>
</evidence>
<dbReference type="InterPro" id="IPR011009">
    <property type="entry name" value="Kinase-like_dom_sf"/>
</dbReference>
<dbReference type="Gene3D" id="3.30.200.20">
    <property type="entry name" value="Phosphorylase Kinase, domain 1"/>
    <property type="match status" value="1"/>
</dbReference>
<organism evidence="11 12">
    <name type="scientific">Macrolepiota fuliginosa MF-IS2</name>
    <dbReference type="NCBI Taxonomy" id="1400762"/>
    <lineage>
        <taxon>Eukaryota</taxon>
        <taxon>Fungi</taxon>
        <taxon>Dikarya</taxon>
        <taxon>Basidiomycota</taxon>
        <taxon>Agaricomycotina</taxon>
        <taxon>Agaricomycetes</taxon>
        <taxon>Agaricomycetidae</taxon>
        <taxon>Agaricales</taxon>
        <taxon>Agaricineae</taxon>
        <taxon>Agaricaceae</taxon>
        <taxon>Macrolepiota</taxon>
    </lineage>
</organism>
<dbReference type="OrthoDB" id="9332038at2759"/>
<evidence type="ECO:0000256" key="2">
    <source>
        <dbReference type="ARBA" id="ARBA00022527"/>
    </source>
</evidence>
<evidence type="ECO:0000256" key="6">
    <source>
        <dbReference type="ARBA" id="ARBA00022840"/>
    </source>
</evidence>
<dbReference type="InterPro" id="IPR044092">
    <property type="entry name" value="STKc_PRP4"/>
</dbReference>
<dbReference type="Gene3D" id="1.10.510.10">
    <property type="entry name" value="Transferase(Phosphotransferase) domain 1"/>
    <property type="match status" value="1"/>
</dbReference>
<proteinExistence type="inferred from homology"/>
<evidence type="ECO:0000256" key="8">
    <source>
        <dbReference type="PROSITE-ProRule" id="PRU10141"/>
    </source>
</evidence>
<dbReference type="Pfam" id="PF00069">
    <property type="entry name" value="Pkinase"/>
    <property type="match status" value="1"/>
</dbReference>
<sequence length="382" mass="42865">MFAVAMGENKPKKVKKVLKKKAAVPALITTTTLDSAADPEGYYSVILGEQLDGARYQVFSSLGKGMFANVVRARTLQGDFGEAGKEVAIKIIRCQESMYKAGLKETQILNKLKQADPDDKKHIVRLERTFEHRGHLCLVFESLSMNLRDVVKRFGKDVGLNIRAVRAYAHQLFLALSLLRKLNIIHADIKPDNILVNEQKTLVKLCDLGSASDAAENDITPYLVSRFYRAPEIILGVPYDAALDIWSIGCTLYELYTGKILFPGRSNNQMLLLMMELKGRFNSKMIKKAKFGDVYFDEMGGFQSVEKDRVTGADVVRSVHISKPSRDLRARLMPPVSAKLKDDETKMITSFIDLLDKCLTLDPARRIQPREALSHPFIRGQA</sequence>
<evidence type="ECO:0000256" key="9">
    <source>
        <dbReference type="RuleBase" id="RU000304"/>
    </source>
</evidence>
<protein>
    <recommendedName>
        <fullName evidence="1">non-specific serine/threonine protein kinase</fullName>
        <ecNumber evidence="1">2.7.11.1</ecNumber>
    </recommendedName>
</protein>
<name>A0A9P6C1K9_9AGAR</name>
<dbReference type="InterPro" id="IPR008271">
    <property type="entry name" value="Ser/Thr_kinase_AS"/>
</dbReference>
<dbReference type="GO" id="GO:0005524">
    <property type="term" value="F:ATP binding"/>
    <property type="evidence" value="ECO:0007669"/>
    <property type="project" value="UniProtKB-UniRule"/>
</dbReference>
<feature type="binding site" evidence="8">
    <location>
        <position position="90"/>
    </location>
    <ligand>
        <name>ATP</name>
        <dbReference type="ChEBI" id="CHEBI:30616"/>
    </ligand>
</feature>
<comment type="caution">
    <text evidence="11">The sequence shown here is derived from an EMBL/GenBank/DDBJ whole genome shotgun (WGS) entry which is preliminary data.</text>
</comment>
<evidence type="ECO:0000256" key="4">
    <source>
        <dbReference type="ARBA" id="ARBA00022741"/>
    </source>
</evidence>
<reference evidence="11" key="1">
    <citation type="submission" date="2020-11" db="EMBL/GenBank/DDBJ databases">
        <authorList>
            <consortium name="DOE Joint Genome Institute"/>
            <person name="Ahrendt S."/>
            <person name="Riley R."/>
            <person name="Andreopoulos W."/>
            <person name="Labutti K."/>
            <person name="Pangilinan J."/>
            <person name="Ruiz-Duenas F.J."/>
            <person name="Barrasa J.M."/>
            <person name="Sanchez-Garcia M."/>
            <person name="Camarero S."/>
            <person name="Miyauchi S."/>
            <person name="Serrano A."/>
            <person name="Linde D."/>
            <person name="Babiker R."/>
            <person name="Drula E."/>
            <person name="Ayuso-Fernandez I."/>
            <person name="Pacheco R."/>
            <person name="Padilla G."/>
            <person name="Ferreira P."/>
            <person name="Barriuso J."/>
            <person name="Kellner H."/>
            <person name="Castanera R."/>
            <person name="Alfaro M."/>
            <person name="Ramirez L."/>
            <person name="Pisabarro A.G."/>
            <person name="Kuo A."/>
            <person name="Tritt A."/>
            <person name="Lipzen A."/>
            <person name="He G."/>
            <person name="Yan M."/>
            <person name="Ng V."/>
            <person name="Cullen D."/>
            <person name="Martin F."/>
            <person name="Rosso M.-N."/>
            <person name="Henrissat B."/>
            <person name="Hibbett D."/>
            <person name="Martinez A.T."/>
            <person name="Grigoriev I.V."/>
        </authorList>
    </citation>
    <scope>NUCLEOTIDE SEQUENCE</scope>
    <source>
        <strain evidence="11">MF-IS2</strain>
    </source>
</reference>
<dbReference type="GO" id="GO:0004674">
    <property type="term" value="F:protein serine/threonine kinase activity"/>
    <property type="evidence" value="ECO:0007669"/>
    <property type="project" value="UniProtKB-KW"/>
</dbReference>
<dbReference type="CDD" id="cd14135">
    <property type="entry name" value="STKc_PRP4"/>
    <property type="match status" value="1"/>
</dbReference>
<dbReference type="InterPro" id="IPR050494">
    <property type="entry name" value="Ser_Thr_dual-spec_kinase"/>
</dbReference>
<dbReference type="PROSITE" id="PS00108">
    <property type="entry name" value="PROTEIN_KINASE_ST"/>
    <property type="match status" value="1"/>
</dbReference>
<dbReference type="PROSITE" id="PS50011">
    <property type="entry name" value="PROTEIN_KINASE_DOM"/>
    <property type="match status" value="1"/>
</dbReference>
<gene>
    <name evidence="11" type="ORF">P691DRAFT_674996</name>
</gene>
<comment type="similarity">
    <text evidence="7">Belongs to the protein kinase superfamily. CMGC Ser/Thr protein kinase family.</text>
</comment>
<evidence type="ECO:0000256" key="3">
    <source>
        <dbReference type="ARBA" id="ARBA00022679"/>
    </source>
</evidence>
<dbReference type="GO" id="GO:0045292">
    <property type="term" value="P:mRNA cis splicing, via spliceosome"/>
    <property type="evidence" value="ECO:0007669"/>
    <property type="project" value="InterPro"/>
</dbReference>
<dbReference type="Proteomes" id="UP000807342">
    <property type="component" value="Unassembled WGS sequence"/>
</dbReference>
<dbReference type="EC" id="2.7.11.1" evidence="1"/>
<evidence type="ECO:0000256" key="1">
    <source>
        <dbReference type="ARBA" id="ARBA00012513"/>
    </source>
</evidence>
<keyword evidence="3" id="KW-0808">Transferase</keyword>
<keyword evidence="6 8" id="KW-0067">ATP-binding</keyword>